<evidence type="ECO:0000256" key="7">
    <source>
        <dbReference type="PIRSR" id="PIRSR001355-2"/>
    </source>
</evidence>
<dbReference type="PIRSF" id="PIRSF001355">
    <property type="entry name" value="S-AdenosylMet_decarboxylase"/>
    <property type="match status" value="1"/>
</dbReference>
<dbReference type="PANTHER" id="PTHR11570:SF0">
    <property type="entry name" value="S-ADENOSYLMETHIONINE DECARBOXYLASE PROENZYME"/>
    <property type="match status" value="1"/>
</dbReference>
<keyword evidence="3 5" id="KW-0745">Spermidine biosynthesis</keyword>
<dbReference type="UniPathway" id="UPA00331">
    <property type="reaction ID" value="UER00451"/>
</dbReference>
<organism evidence="12">
    <name type="scientific">Vanderwaltozyma polyspora (strain ATCC 22028 / DSM 70294 / BCRC 21397 / CBS 2163 / NBRC 10782 / NRRL Y-8283 / UCD 57-17)</name>
    <name type="common">Kluyveromyces polysporus</name>
    <dbReference type="NCBI Taxonomy" id="436907"/>
    <lineage>
        <taxon>Eukaryota</taxon>
        <taxon>Fungi</taxon>
        <taxon>Dikarya</taxon>
        <taxon>Ascomycota</taxon>
        <taxon>Saccharomycotina</taxon>
        <taxon>Saccharomycetes</taxon>
        <taxon>Saccharomycetales</taxon>
        <taxon>Saccharomycetaceae</taxon>
        <taxon>Vanderwaltozyma</taxon>
    </lineage>
</organism>
<comment type="cofactor">
    <cofactor evidence="5">
        <name>pyruvate</name>
        <dbReference type="ChEBI" id="CHEBI:15361"/>
    </cofactor>
    <text evidence="5">Binds 1 pyruvoyl group covalently per subunit.</text>
</comment>
<dbReference type="EC" id="4.1.1.50" evidence="5"/>
<dbReference type="FunCoup" id="A7THS8">
    <property type="interactions" value="615"/>
</dbReference>
<dbReference type="Gene3D" id="3.60.90.10">
    <property type="entry name" value="S-adenosylmethionine decarboxylase"/>
    <property type="match status" value="1"/>
</dbReference>
<dbReference type="AlphaFoldDB" id="A7THS8"/>
<evidence type="ECO:0000256" key="9">
    <source>
        <dbReference type="PIRSR" id="PIRSR001355-4"/>
    </source>
</evidence>
<name>A7THS8_VANPO</name>
<feature type="site" description="Cleavage (non-hydrolytic); by autolysis" evidence="9">
    <location>
        <begin position="95"/>
        <end position="96"/>
    </location>
</feature>
<dbReference type="GO" id="GO:0004014">
    <property type="term" value="F:adenosylmethionine decarboxylase activity"/>
    <property type="evidence" value="ECO:0007669"/>
    <property type="project" value="UniProtKB-EC"/>
</dbReference>
<dbReference type="GO" id="GO:0008295">
    <property type="term" value="P:spermidine biosynthetic process"/>
    <property type="evidence" value="ECO:0007669"/>
    <property type="project" value="UniProtKB-KW"/>
</dbReference>
<accession>A7THS8</accession>
<proteinExistence type="inferred from homology"/>
<dbReference type="KEGG" id="vpo:Kpol_543p74"/>
<dbReference type="NCBIfam" id="TIGR00535">
    <property type="entry name" value="SAM_DCase"/>
    <property type="match status" value="1"/>
</dbReference>
<dbReference type="GO" id="GO:0005829">
    <property type="term" value="C:cytosol"/>
    <property type="evidence" value="ECO:0007669"/>
    <property type="project" value="TreeGrafter"/>
</dbReference>
<feature type="active site" description="Proton donor; for catalytic activity" evidence="6">
    <location>
        <position position="110"/>
    </location>
</feature>
<dbReference type="GO" id="GO:0006597">
    <property type="term" value="P:spermine biosynthetic process"/>
    <property type="evidence" value="ECO:0007669"/>
    <property type="project" value="EnsemblFungi"/>
</dbReference>
<feature type="binding site" evidence="7">
    <location>
        <position position="291"/>
    </location>
    <ligand>
        <name>substrate</name>
    </ligand>
</feature>
<reference evidence="11 12" key="1">
    <citation type="journal article" date="2007" name="Proc. Natl. Acad. Sci. U.S.A.">
        <title>Independent sorting-out of thousands of duplicated gene pairs in two yeast species descended from a whole-genome duplication.</title>
        <authorList>
            <person name="Scannell D.R."/>
            <person name="Frank A.C."/>
            <person name="Conant G.C."/>
            <person name="Byrne K.P."/>
            <person name="Woolfit M."/>
            <person name="Wolfe K.H."/>
        </authorList>
    </citation>
    <scope>NUCLEOTIDE SEQUENCE [LARGE SCALE GENOMIC DNA]</scope>
    <source>
        <strain evidence="12">ATCC 22028 / DSM 70294 / BCRC 21397 / CBS 2163 / NBRC 10782 / NRRL Y-8283 / UCD 57-17</strain>
    </source>
</reference>
<dbReference type="eggNOG" id="KOG0788">
    <property type="taxonomic scope" value="Eukaryota"/>
</dbReference>
<dbReference type="InterPro" id="IPR001985">
    <property type="entry name" value="S-AdoMet_decarboxylase_euk"/>
</dbReference>
<evidence type="ECO:0000256" key="1">
    <source>
        <dbReference type="ARBA" id="ARBA00004911"/>
    </source>
</evidence>
<keyword evidence="5" id="KW-0704">Schiff base</keyword>
<evidence type="ECO:0000313" key="12">
    <source>
        <dbReference type="Proteomes" id="UP000000267"/>
    </source>
</evidence>
<dbReference type="Proteomes" id="UP000000267">
    <property type="component" value="Unassembled WGS sequence"/>
</dbReference>
<keyword evidence="5" id="KW-0210">Decarboxylase</keyword>
<evidence type="ECO:0000256" key="6">
    <source>
        <dbReference type="PIRSR" id="PIRSR001355-1"/>
    </source>
</evidence>
<protein>
    <recommendedName>
        <fullName evidence="5">S-adenosylmethionine decarboxylase proenzyme</fullName>
        <ecNumber evidence="5">4.1.1.50</ecNumber>
    </recommendedName>
</protein>
<comment type="catalytic activity">
    <reaction evidence="5">
        <text>S-adenosyl-L-methionine + H(+) = S-adenosyl 3-(methylsulfanyl)propylamine + CO2</text>
        <dbReference type="Rhea" id="RHEA:15981"/>
        <dbReference type="ChEBI" id="CHEBI:15378"/>
        <dbReference type="ChEBI" id="CHEBI:16526"/>
        <dbReference type="ChEBI" id="CHEBI:57443"/>
        <dbReference type="ChEBI" id="CHEBI:59789"/>
        <dbReference type="EC" id="4.1.1.50"/>
    </reaction>
</comment>
<dbReference type="OMA" id="WFEESSN"/>
<gene>
    <name evidence="11" type="ORF">Kpol_543p74</name>
</gene>
<evidence type="ECO:0000256" key="2">
    <source>
        <dbReference type="ARBA" id="ARBA00008466"/>
    </source>
</evidence>
<feature type="active site" description="Schiff-base intermediate with substrate; via pyruvic acid" evidence="6">
    <location>
        <position position="96"/>
    </location>
</feature>
<dbReference type="InParanoid" id="A7THS8"/>
<dbReference type="InterPro" id="IPR048283">
    <property type="entry name" value="AdoMetDC-like"/>
</dbReference>
<comment type="similarity">
    <text evidence="2 5">Belongs to the eukaryotic AdoMetDC family.</text>
</comment>
<dbReference type="OrthoDB" id="1068353at2759"/>
<evidence type="ECO:0000256" key="8">
    <source>
        <dbReference type="PIRSR" id="PIRSR001355-3"/>
    </source>
</evidence>
<keyword evidence="5" id="KW-0456">Lyase</keyword>
<sequence>MTVDMEAAVVNNDAKTLDQNIMSLNLNGAGSDADAFEGTEKLLEIWFYPTKNSIPNNKSLLSAGLETWVELLKLVKCEVLSMKRTDKMVALLLSESSMFIYDHRITLKTCGTTTTLFCLPKLFEIVSNEFQWNFKQITSDGKEIYNPYKVFYSRRSFLFPDRQISIHKKWSAEIAYLNQFFLNGRSYLVGQNDSLQNHWNLYITETNHSLGLKNIASVEHEDETIEILMTGLGVEQANKFHRKEYPDDQNLDGHIFGAKMTKATRIDKIYENREAILENSENVMIEDAFTFEPCGYSSNIVIDNEFYYTLHVTPENGWSYASFESNVPYDNNDEVATNVLQVFDPHEFCITFFYKTNEREISFFDLKKFNGYKRKDKIIYDFDDYQLIYLCYTKTN</sequence>
<dbReference type="InterPro" id="IPR016067">
    <property type="entry name" value="S-AdoMet_deCO2ase_core"/>
</dbReference>
<dbReference type="SUPFAM" id="SSF56276">
    <property type="entry name" value="S-adenosylmethionine decarboxylase"/>
    <property type="match status" value="1"/>
</dbReference>
<dbReference type="STRING" id="436907.A7THS8"/>
<dbReference type="GeneID" id="5546520"/>
<dbReference type="EMBL" id="DS480392">
    <property type="protein sequence ID" value="EDO18244.1"/>
    <property type="molecule type" value="Genomic_DNA"/>
</dbReference>
<keyword evidence="12" id="KW-1185">Reference proteome</keyword>
<dbReference type="RefSeq" id="XP_001646102.1">
    <property type="nucleotide sequence ID" value="XM_001646052.1"/>
</dbReference>
<feature type="binding site" evidence="7">
    <location>
        <position position="95"/>
    </location>
    <ligand>
        <name>substrate</name>
    </ligand>
</feature>
<dbReference type="GO" id="GO:0015940">
    <property type="term" value="P:pantothenate biosynthetic process"/>
    <property type="evidence" value="ECO:0007669"/>
    <property type="project" value="EnsemblFungi"/>
</dbReference>
<feature type="binding site" evidence="7">
    <location>
        <position position="36"/>
    </location>
    <ligand>
        <name>substrate</name>
    </ligand>
</feature>
<feature type="active site" description="Proton acceptor; for processing activity" evidence="6">
    <location>
        <position position="311"/>
    </location>
</feature>
<feature type="chain" id="PRO_5042322405" description="S-adenosylmethionine decarboxylase alpha chain" evidence="10">
    <location>
        <begin position="96"/>
        <end position="396"/>
    </location>
</feature>
<dbReference type="HOGENOM" id="CLU_023050_0_1_1"/>
<feature type="active site" description="Proton acceptor; for processing activity" evidence="6">
    <location>
        <position position="297"/>
    </location>
</feature>
<feature type="modified residue" description="Pyruvic acid (Ser); by autocatalysis" evidence="8">
    <location>
        <position position="96"/>
    </location>
</feature>
<keyword evidence="5" id="KW-0865">Zymogen</keyword>
<evidence type="ECO:0000256" key="3">
    <source>
        <dbReference type="ARBA" id="ARBA00023066"/>
    </source>
</evidence>
<evidence type="ECO:0000256" key="10">
    <source>
        <dbReference type="PIRSR" id="PIRSR001355-5"/>
    </source>
</evidence>
<evidence type="ECO:0000313" key="11">
    <source>
        <dbReference type="EMBL" id="EDO18244.1"/>
    </source>
</evidence>
<dbReference type="PANTHER" id="PTHR11570">
    <property type="entry name" value="S-ADENOSYLMETHIONINE DECARBOXYLASE"/>
    <property type="match status" value="1"/>
</dbReference>
<evidence type="ECO:0000256" key="4">
    <source>
        <dbReference type="ARBA" id="ARBA00023115"/>
    </source>
</evidence>
<comment type="pathway">
    <text evidence="1 5">Amine and polyamine biosynthesis; S-adenosylmethioninamine biosynthesis; S-adenosylmethioninamine from S-adenosyl-L-methionine: step 1/1.</text>
</comment>
<feature type="binding site" evidence="7">
    <location>
        <position position="315"/>
    </location>
    <ligand>
        <name>substrate</name>
    </ligand>
</feature>
<dbReference type="PhylomeDB" id="A7THS8"/>
<keyword evidence="5" id="KW-0670">Pyruvate</keyword>
<feature type="chain" id="PRO_5042322406" description="S-adenosylmethionine decarboxylase beta chain" evidence="10">
    <location>
        <begin position="1"/>
        <end position="95"/>
    </location>
</feature>
<keyword evidence="4 5" id="KW-0620">Polyamine biosynthesis</keyword>
<keyword evidence="5" id="KW-0949">S-adenosyl-L-methionine</keyword>
<keyword evidence="9" id="KW-0068">Autocatalytic cleavage</keyword>
<evidence type="ECO:0000256" key="5">
    <source>
        <dbReference type="PIRNR" id="PIRNR001355"/>
    </source>
</evidence>
<dbReference type="Pfam" id="PF01536">
    <property type="entry name" value="SAM_decarbox"/>
    <property type="match status" value="1"/>
</dbReference>